<dbReference type="EMBL" id="JAVRHT010000013">
    <property type="protein sequence ID" value="MDT0631539.1"/>
    <property type="molecule type" value="Genomic_DNA"/>
</dbReference>
<dbReference type="RefSeq" id="WP_311662882.1">
    <property type="nucleotide sequence ID" value="NZ_JAVRHT010000013.1"/>
</dbReference>
<sequence>MTALSAHVPSQPAPSADGVEASVRRALEDAHGVSGAFAVSPCAFRRLDPEAARRLAPPRPAAAGGAGRWILVTCRSAAEAEHQTHLHERCLTAAQRFMLSLSCDGVDNVWSGLSVDADVVRRAGVELDGSVPVGLIRYG</sequence>
<feature type="region of interest" description="Disordered" evidence="1">
    <location>
        <begin position="1"/>
        <end position="21"/>
    </location>
</feature>
<evidence type="ECO:0000313" key="2">
    <source>
        <dbReference type="EMBL" id="MDT0631539.1"/>
    </source>
</evidence>
<organism evidence="2 3">
    <name type="scientific">Rubrivirga litoralis</name>
    <dbReference type="NCBI Taxonomy" id="3075598"/>
    <lineage>
        <taxon>Bacteria</taxon>
        <taxon>Pseudomonadati</taxon>
        <taxon>Rhodothermota</taxon>
        <taxon>Rhodothermia</taxon>
        <taxon>Rhodothermales</taxon>
        <taxon>Rubricoccaceae</taxon>
        <taxon>Rubrivirga</taxon>
    </lineage>
</organism>
<reference evidence="2 3" key="1">
    <citation type="submission" date="2023-09" db="EMBL/GenBank/DDBJ databases">
        <authorList>
            <person name="Rey-Velasco X."/>
        </authorList>
    </citation>
    <scope>NUCLEOTIDE SEQUENCE [LARGE SCALE GENOMIC DNA]</scope>
    <source>
        <strain evidence="2 3">F394</strain>
    </source>
</reference>
<proteinExistence type="predicted"/>
<keyword evidence="3" id="KW-1185">Reference proteome</keyword>
<evidence type="ECO:0000313" key="3">
    <source>
        <dbReference type="Proteomes" id="UP001267426"/>
    </source>
</evidence>
<comment type="caution">
    <text evidence="2">The sequence shown here is derived from an EMBL/GenBank/DDBJ whole genome shotgun (WGS) entry which is preliminary data.</text>
</comment>
<dbReference type="Proteomes" id="UP001267426">
    <property type="component" value="Unassembled WGS sequence"/>
</dbReference>
<evidence type="ECO:0008006" key="4">
    <source>
        <dbReference type="Google" id="ProtNLM"/>
    </source>
</evidence>
<accession>A0ABU3BQJ8</accession>
<protein>
    <recommendedName>
        <fullName evidence="4">Nitroreductase family protein</fullName>
    </recommendedName>
</protein>
<evidence type="ECO:0000256" key="1">
    <source>
        <dbReference type="SAM" id="MobiDB-lite"/>
    </source>
</evidence>
<name>A0ABU3BQJ8_9BACT</name>
<gene>
    <name evidence="2" type="ORF">RM540_07220</name>
</gene>